<evidence type="ECO:0000313" key="2">
    <source>
        <dbReference type="Proteomes" id="UP000283269"/>
    </source>
</evidence>
<sequence length="93" mass="9767">MAKQALTLCSATQQIETENATVVPSILKVGGCNGEWFLSWGGGAGAQHYVGHGSPRATLSLVPGLRLPIESGHDPFCGIYLLGDYVLPNARSN</sequence>
<dbReference type="EMBL" id="NHYD01000753">
    <property type="protein sequence ID" value="PPQ93447.1"/>
    <property type="molecule type" value="Genomic_DNA"/>
</dbReference>
<accession>A0A409XRV9</accession>
<dbReference type="InParanoid" id="A0A409XRV9"/>
<dbReference type="AlphaFoldDB" id="A0A409XRV9"/>
<protein>
    <submittedName>
        <fullName evidence="1">Uncharacterized protein</fullName>
    </submittedName>
</protein>
<gene>
    <name evidence="1" type="ORF">CVT25_004519</name>
</gene>
<comment type="caution">
    <text evidence="1">The sequence shown here is derived from an EMBL/GenBank/DDBJ whole genome shotgun (WGS) entry which is preliminary data.</text>
</comment>
<proteinExistence type="predicted"/>
<organism evidence="1 2">
    <name type="scientific">Psilocybe cyanescens</name>
    <dbReference type="NCBI Taxonomy" id="93625"/>
    <lineage>
        <taxon>Eukaryota</taxon>
        <taxon>Fungi</taxon>
        <taxon>Dikarya</taxon>
        <taxon>Basidiomycota</taxon>
        <taxon>Agaricomycotina</taxon>
        <taxon>Agaricomycetes</taxon>
        <taxon>Agaricomycetidae</taxon>
        <taxon>Agaricales</taxon>
        <taxon>Agaricineae</taxon>
        <taxon>Strophariaceae</taxon>
        <taxon>Psilocybe</taxon>
    </lineage>
</organism>
<keyword evidence="2" id="KW-1185">Reference proteome</keyword>
<reference evidence="1 2" key="1">
    <citation type="journal article" date="2018" name="Evol. Lett.">
        <title>Horizontal gene cluster transfer increased hallucinogenic mushroom diversity.</title>
        <authorList>
            <person name="Reynolds H.T."/>
            <person name="Vijayakumar V."/>
            <person name="Gluck-Thaler E."/>
            <person name="Korotkin H.B."/>
            <person name="Matheny P.B."/>
            <person name="Slot J.C."/>
        </authorList>
    </citation>
    <scope>NUCLEOTIDE SEQUENCE [LARGE SCALE GENOMIC DNA]</scope>
    <source>
        <strain evidence="1 2">2631</strain>
    </source>
</reference>
<dbReference type="Proteomes" id="UP000283269">
    <property type="component" value="Unassembled WGS sequence"/>
</dbReference>
<evidence type="ECO:0000313" key="1">
    <source>
        <dbReference type="EMBL" id="PPQ93447.1"/>
    </source>
</evidence>
<name>A0A409XRV9_PSICY</name>